<gene>
    <name evidence="1" type="ORF">UNLARM2_0072</name>
</gene>
<protein>
    <submittedName>
        <fullName evidence="1">Uncharacterized protein</fullName>
    </submittedName>
</protein>
<keyword evidence="2" id="KW-1185">Reference proteome</keyword>
<proteinExistence type="predicted"/>
<reference evidence="1 2" key="2">
    <citation type="journal article" date="2010" name="Proc. Natl. Acad. Sci. U.S.A.">
        <title>Enigmatic, ultrasmall, uncultivated Archaea.</title>
        <authorList>
            <person name="Baker B.J."/>
            <person name="Comolli L.R."/>
            <person name="Dick G.J."/>
            <person name="Hauser L.J."/>
            <person name="Hyatt D."/>
            <person name="Dill B.D."/>
            <person name="Land M.L."/>
            <person name="Verberkmoes N.C."/>
            <person name="Hettich R.L."/>
            <person name="Banfield J.F."/>
        </authorList>
    </citation>
    <scope>NUCLEOTIDE SEQUENCE [LARGE SCALE GENOMIC DNA]</scope>
    <source>
        <strain evidence="1">ARMAN-2</strain>
    </source>
</reference>
<sequence length="153" mass="17541">MFHKKMQTMQEIKQAAKTASELSDRFADVVSRKSGIPRSSMEKIDITNYDGFPSYSIVVPYKNSETEILRVVASPLRGRLKYIAALYAYDIPSGDLGVDGIYESIRIGKESVKEFRKEMRREEVPIKVFGVYEVDSDEVMARALDGYVRMRRQ</sequence>
<dbReference type="AlphaFoldDB" id="C7DG68"/>
<name>C7DG68_MICA2</name>
<dbReference type="EMBL" id="GG697236">
    <property type="protein sequence ID" value="EET90538.1"/>
    <property type="molecule type" value="Genomic_DNA"/>
</dbReference>
<dbReference type="Proteomes" id="UP000332487">
    <property type="component" value="Unassembled WGS sequence"/>
</dbReference>
<evidence type="ECO:0000313" key="1">
    <source>
        <dbReference type="EMBL" id="EET90538.1"/>
    </source>
</evidence>
<reference evidence="1 2" key="1">
    <citation type="journal article" date="2009" name="Genome Biol.">
        <title>Community-wide analysis of microbial genome sequence signatures.</title>
        <authorList>
            <person name="Dick G.J."/>
            <person name="Andersson A.F."/>
            <person name="Baker B.J."/>
            <person name="Simmons S.L."/>
            <person name="Thomas B.C."/>
            <person name="Yelton A.P."/>
            <person name="Banfield J.F."/>
        </authorList>
    </citation>
    <scope>NUCLEOTIDE SEQUENCE [LARGE SCALE GENOMIC DNA]</scope>
    <source>
        <strain evidence="1">ARMAN-2</strain>
    </source>
</reference>
<accession>C7DG68</accession>
<organism evidence="1 2">
    <name type="scientific">Candidatus Micrarchaeum acidiphilum ARMAN-2</name>
    <dbReference type="NCBI Taxonomy" id="425595"/>
    <lineage>
        <taxon>Archaea</taxon>
        <taxon>Candidatus Micrarchaeota</taxon>
        <taxon>Candidatus Micrarchaeia</taxon>
        <taxon>Candidatus Micrarchaeales</taxon>
        <taxon>Candidatus Micrarchaeaceae</taxon>
        <taxon>Candidatus Micrarchaeum</taxon>
    </lineage>
</organism>
<evidence type="ECO:0000313" key="2">
    <source>
        <dbReference type="Proteomes" id="UP000332487"/>
    </source>
</evidence>